<evidence type="ECO:0000259" key="2">
    <source>
        <dbReference type="Pfam" id="PF04326"/>
    </source>
</evidence>
<dbReference type="OrthoDB" id="10259112at2759"/>
<evidence type="ECO:0000313" key="3">
    <source>
        <dbReference type="EMBL" id="ETO24281.1"/>
    </source>
</evidence>
<feature type="compositionally biased region" description="Basic and acidic residues" evidence="1">
    <location>
        <begin position="169"/>
        <end position="188"/>
    </location>
</feature>
<feature type="compositionally biased region" description="Low complexity" evidence="1">
    <location>
        <begin position="189"/>
        <end position="198"/>
    </location>
</feature>
<evidence type="ECO:0000256" key="1">
    <source>
        <dbReference type="SAM" id="MobiDB-lite"/>
    </source>
</evidence>
<organism evidence="3 4">
    <name type="scientific">Reticulomyxa filosa</name>
    <dbReference type="NCBI Taxonomy" id="46433"/>
    <lineage>
        <taxon>Eukaryota</taxon>
        <taxon>Sar</taxon>
        <taxon>Rhizaria</taxon>
        <taxon>Retaria</taxon>
        <taxon>Foraminifera</taxon>
        <taxon>Monothalamids</taxon>
        <taxon>Reticulomyxidae</taxon>
        <taxon>Reticulomyxa</taxon>
    </lineage>
</organism>
<dbReference type="Gene3D" id="3.30.950.30">
    <property type="entry name" value="Schlafen, AAA domain"/>
    <property type="match status" value="1"/>
</dbReference>
<dbReference type="Proteomes" id="UP000023152">
    <property type="component" value="Unassembled WGS sequence"/>
</dbReference>
<proteinExistence type="predicted"/>
<feature type="region of interest" description="Disordered" evidence="1">
    <location>
        <begin position="382"/>
        <end position="407"/>
    </location>
</feature>
<accession>X6NE81</accession>
<feature type="compositionally biased region" description="Pro residues" evidence="1">
    <location>
        <begin position="10"/>
        <end position="23"/>
    </location>
</feature>
<reference evidence="3 4" key="1">
    <citation type="journal article" date="2013" name="Curr. Biol.">
        <title>The Genome of the Foraminiferan Reticulomyxa filosa.</title>
        <authorList>
            <person name="Glockner G."/>
            <person name="Hulsmann N."/>
            <person name="Schleicher M."/>
            <person name="Noegel A.A."/>
            <person name="Eichinger L."/>
            <person name="Gallinger C."/>
            <person name="Pawlowski J."/>
            <person name="Sierra R."/>
            <person name="Euteneuer U."/>
            <person name="Pillet L."/>
            <person name="Moustafa A."/>
            <person name="Platzer M."/>
            <person name="Groth M."/>
            <person name="Szafranski K."/>
            <person name="Schliwa M."/>
        </authorList>
    </citation>
    <scope>NUCLEOTIDE SEQUENCE [LARGE SCALE GENOMIC DNA]</scope>
</reference>
<comment type="caution">
    <text evidence="3">The sequence shown here is derived from an EMBL/GenBank/DDBJ whole genome shotgun (WGS) entry which is preliminary data.</text>
</comment>
<dbReference type="AlphaFoldDB" id="X6NE81"/>
<evidence type="ECO:0000313" key="4">
    <source>
        <dbReference type="Proteomes" id="UP000023152"/>
    </source>
</evidence>
<dbReference type="InterPro" id="IPR038461">
    <property type="entry name" value="Schlafen_AlbA_2_dom_sf"/>
</dbReference>
<dbReference type="EMBL" id="ASPP01009321">
    <property type="protein sequence ID" value="ETO24281.1"/>
    <property type="molecule type" value="Genomic_DNA"/>
</dbReference>
<name>X6NE81_RETFI</name>
<dbReference type="Pfam" id="PF04326">
    <property type="entry name" value="SLFN_AlbA_2"/>
    <property type="match status" value="1"/>
</dbReference>
<feature type="domain" description="Schlafen AlbA-2" evidence="2">
    <location>
        <begin position="485"/>
        <end position="569"/>
    </location>
</feature>
<protein>
    <recommendedName>
        <fullName evidence="2">Schlafen AlbA-2 domain-containing protein</fullName>
    </recommendedName>
</protein>
<feature type="compositionally biased region" description="Basic and acidic residues" evidence="1">
    <location>
        <begin position="394"/>
        <end position="406"/>
    </location>
</feature>
<gene>
    <name evidence="3" type="ORF">RFI_12876</name>
</gene>
<feature type="region of interest" description="Disordered" evidence="1">
    <location>
        <begin position="1"/>
        <end position="121"/>
    </location>
</feature>
<feature type="compositionally biased region" description="Polar residues" evidence="1">
    <location>
        <begin position="87"/>
        <end position="100"/>
    </location>
</feature>
<dbReference type="InterPro" id="IPR007421">
    <property type="entry name" value="Schlafen_AlbA_2_dom"/>
</dbReference>
<feature type="region of interest" description="Disordered" evidence="1">
    <location>
        <begin position="302"/>
        <end position="327"/>
    </location>
</feature>
<sequence>MSKKIVPPKTAAPPPPTQMAPRPPADEESDKTESKSKTATLTKNPPPVPVSVKSATAGSARALVNNNTAKSSLQAKTNDSLKHSRGGSLNITLSKTNSANFVAVDDPDEEEKTKPPPVPKKTEKTIRLCFFLKVIIIITINKLNLKKNQNKNTTTALPASESKNGPKFPWEKSKSLDHESKKETEKQKQNQNQNQGPLKVPPPAPKAPSSQGGANKPRQPPPTKPGAAKKDMTRFRSSSAGAPKIEVNSGQGNSQEEEEEEEEKEKNSYSGKKMASMDANVGSAHVRASSYGLSVTDMMNPAASSQSERTLIPIKTKPPPPKERYSGKYGKNIELISGEIGSGRCTDQVGTLVLLPSRLGNGWIYAKSGMYQLTIDEKLDREEKQESTNPLIRNRQDKKNGQKIKEGSPCLFDSNDGKFAKNIRPINRVLEETLAECLNEDKTMTLYDASYFVFETKFDDKSNSLQNELMAFDKYEVSDLVERSEHAINAFVNGDGGTIFIGIDKEKNIKGVKLTKVEVDNFKERLEGRVAQFQPQTQNLGSKLVIGFIPVVQLDGTFLENLVIIKITIPGPQFLFCFFANIKKKKF</sequence>
<keyword evidence="4" id="KW-1185">Reference proteome</keyword>
<feature type="compositionally biased region" description="Polar residues" evidence="1">
    <location>
        <begin position="64"/>
        <end position="78"/>
    </location>
</feature>
<feature type="region of interest" description="Disordered" evidence="1">
    <location>
        <begin position="154"/>
        <end position="274"/>
    </location>
</feature>